<feature type="transmembrane region" description="Helical" evidence="1">
    <location>
        <begin position="208"/>
        <end position="234"/>
    </location>
</feature>
<feature type="transmembrane region" description="Helical" evidence="1">
    <location>
        <begin position="7"/>
        <end position="30"/>
    </location>
</feature>
<accession>A0A915DQV0</accession>
<feature type="transmembrane region" description="Helical" evidence="1">
    <location>
        <begin position="50"/>
        <end position="77"/>
    </location>
</feature>
<organism evidence="2 3">
    <name type="scientific">Ditylenchus dipsaci</name>
    <dbReference type="NCBI Taxonomy" id="166011"/>
    <lineage>
        <taxon>Eukaryota</taxon>
        <taxon>Metazoa</taxon>
        <taxon>Ecdysozoa</taxon>
        <taxon>Nematoda</taxon>
        <taxon>Chromadorea</taxon>
        <taxon>Rhabditida</taxon>
        <taxon>Tylenchina</taxon>
        <taxon>Tylenchomorpha</taxon>
        <taxon>Sphaerularioidea</taxon>
        <taxon>Anguinidae</taxon>
        <taxon>Anguininae</taxon>
        <taxon>Ditylenchus</taxon>
    </lineage>
</organism>
<keyword evidence="1" id="KW-0472">Membrane</keyword>
<keyword evidence="2" id="KW-1185">Reference proteome</keyword>
<dbReference type="InterPro" id="IPR019422">
    <property type="entry name" value="7TM_GPCR_serpentine_rcpt_Srh"/>
</dbReference>
<dbReference type="AlphaFoldDB" id="A0A915DQV0"/>
<feature type="transmembrane region" description="Helical" evidence="1">
    <location>
        <begin position="97"/>
        <end position="121"/>
    </location>
</feature>
<dbReference type="Proteomes" id="UP000887574">
    <property type="component" value="Unplaced"/>
</dbReference>
<dbReference type="Pfam" id="PF10318">
    <property type="entry name" value="7TM_GPCR_Srh"/>
    <property type="match status" value="1"/>
</dbReference>
<evidence type="ECO:0000313" key="3">
    <source>
        <dbReference type="WBParaSite" id="jg21958"/>
    </source>
</evidence>
<sequence length="323" mass="35974">MLGSYKFFLLNIMLTSYVLDVYLSIILIPFPLLPLAGYCTLGLMRFAGIFWGGIIGIMLMIIFLGMCGASIIIACMYRLAAIYNWQRNMVTSKAVTIYVLFHLLLTSPLLAIGAFVIAGVMDQESIQRLIFEQNPGVRQVGTANLCVYAPLENNVLMKLAVCVAMVILLIIGAIGVTMLAIGVISLGQRKRIMSRKSFKMHQQLIMSLVLQMCVPFITLFVPFSMVAVCLFLQLPYVKNSAQIMSCMACSHSYLNAIVMIICTRPYRDVLLKWVKKATELVFRCKKVQPDKVKTAEVNTIFSSRLSVDPIIASSPLRKVSCLL</sequence>
<proteinExistence type="predicted"/>
<evidence type="ECO:0000313" key="2">
    <source>
        <dbReference type="Proteomes" id="UP000887574"/>
    </source>
</evidence>
<keyword evidence="1" id="KW-1133">Transmembrane helix</keyword>
<reference evidence="3" key="1">
    <citation type="submission" date="2022-11" db="UniProtKB">
        <authorList>
            <consortium name="WormBaseParasite"/>
        </authorList>
    </citation>
    <scope>IDENTIFICATION</scope>
</reference>
<dbReference type="WBParaSite" id="jg21958">
    <property type="protein sequence ID" value="jg21958"/>
    <property type="gene ID" value="jg21958"/>
</dbReference>
<feature type="transmembrane region" description="Helical" evidence="1">
    <location>
        <begin position="240"/>
        <end position="262"/>
    </location>
</feature>
<keyword evidence="1" id="KW-0812">Transmembrane</keyword>
<protein>
    <submittedName>
        <fullName evidence="3">G protein-coupled receptor</fullName>
    </submittedName>
</protein>
<dbReference type="SUPFAM" id="SSF81321">
    <property type="entry name" value="Family A G protein-coupled receptor-like"/>
    <property type="match status" value="1"/>
</dbReference>
<name>A0A915DQV0_9BILA</name>
<dbReference type="PANTHER" id="PTHR46891">
    <property type="entry name" value="SERPENTINE RECEPTOR, CLASS H-RELATED"/>
    <property type="match status" value="1"/>
</dbReference>
<feature type="transmembrane region" description="Helical" evidence="1">
    <location>
        <begin position="155"/>
        <end position="187"/>
    </location>
</feature>
<evidence type="ECO:0000256" key="1">
    <source>
        <dbReference type="SAM" id="Phobius"/>
    </source>
</evidence>